<keyword evidence="2" id="KW-1185">Reference proteome</keyword>
<gene>
    <name evidence="1" type="ORF">DFR24_0025</name>
</gene>
<name>A0A4V3F622_9GAMM</name>
<dbReference type="RefSeq" id="WP_133879331.1">
    <property type="nucleotide sequence ID" value="NZ_MWIN01000023.1"/>
</dbReference>
<accession>A0A4V3F622</accession>
<dbReference type="EMBL" id="SOBT01000008">
    <property type="protein sequence ID" value="TDU30676.1"/>
    <property type="molecule type" value="Genomic_DNA"/>
</dbReference>
<organism evidence="1 2">
    <name type="scientific">Panacagrimonas perspica</name>
    <dbReference type="NCBI Taxonomy" id="381431"/>
    <lineage>
        <taxon>Bacteria</taxon>
        <taxon>Pseudomonadati</taxon>
        <taxon>Pseudomonadota</taxon>
        <taxon>Gammaproteobacteria</taxon>
        <taxon>Nevskiales</taxon>
        <taxon>Nevskiaceae</taxon>
        <taxon>Panacagrimonas</taxon>
    </lineage>
</organism>
<proteinExistence type="predicted"/>
<evidence type="ECO:0000313" key="1">
    <source>
        <dbReference type="EMBL" id="TDU30676.1"/>
    </source>
</evidence>
<reference evidence="1 2" key="1">
    <citation type="submission" date="2019-03" db="EMBL/GenBank/DDBJ databases">
        <title>Genomic Encyclopedia of Type Strains, Phase IV (KMG-IV): sequencing the most valuable type-strain genomes for metagenomic binning, comparative biology and taxonomic classification.</title>
        <authorList>
            <person name="Goeker M."/>
        </authorList>
    </citation>
    <scope>NUCLEOTIDE SEQUENCE [LARGE SCALE GENOMIC DNA]</scope>
    <source>
        <strain evidence="1 2">DSM 26377</strain>
    </source>
</reference>
<dbReference type="OrthoDB" id="7061875at2"/>
<dbReference type="AlphaFoldDB" id="A0A4V3F622"/>
<evidence type="ECO:0000313" key="2">
    <source>
        <dbReference type="Proteomes" id="UP000295341"/>
    </source>
</evidence>
<dbReference type="Proteomes" id="UP000295341">
    <property type="component" value="Unassembled WGS sequence"/>
</dbReference>
<comment type="caution">
    <text evidence="1">The sequence shown here is derived from an EMBL/GenBank/DDBJ whole genome shotgun (WGS) entry which is preliminary data.</text>
</comment>
<sequence>MKIEEEIHHSFCEAYADAVLRFVKDGVNGDVVFDESAKAFVAKTVAANVPPMNCDWWVGDDWPSFVGPLACRTNASSPKFNEKMLHDEIVFALTKSTTGKRMSRILAGLD</sequence>
<protein>
    <submittedName>
        <fullName evidence="1">Uncharacterized protein</fullName>
    </submittedName>
</protein>